<evidence type="ECO:0000259" key="23">
    <source>
        <dbReference type="PROSITE" id="PS50011"/>
    </source>
</evidence>
<dbReference type="PIRSF" id="PIRSF000641">
    <property type="entry name" value="SRK"/>
    <property type="match status" value="1"/>
</dbReference>
<evidence type="ECO:0000256" key="10">
    <source>
        <dbReference type="ARBA" id="ARBA00022777"/>
    </source>
</evidence>
<evidence type="ECO:0000256" key="3">
    <source>
        <dbReference type="ARBA" id="ARBA00022536"/>
    </source>
</evidence>
<keyword evidence="11 19" id="KW-0067">ATP-binding</keyword>
<dbReference type="PANTHER" id="PTHR47976:SF30">
    <property type="entry name" value="RECEPTOR-LIKE SERINE_THREONINE-PROTEIN KINASE"/>
    <property type="match status" value="1"/>
</dbReference>
<evidence type="ECO:0000256" key="7">
    <source>
        <dbReference type="ARBA" id="ARBA00022729"/>
    </source>
</evidence>
<dbReference type="GO" id="GO:0005524">
    <property type="term" value="F:ATP binding"/>
    <property type="evidence" value="ECO:0007669"/>
    <property type="project" value="UniProtKB-UniRule"/>
</dbReference>
<evidence type="ECO:0000256" key="8">
    <source>
        <dbReference type="ARBA" id="ARBA00022734"/>
    </source>
</evidence>
<keyword evidence="27" id="KW-1185">Reference proteome</keyword>
<evidence type="ECO:0000256" key="13">
    <source>
        <dbReference type="ARBA" id="ARBA00023136"/>
    </source>
</evidence>
<comment type="similarity">
    <text evidence="19">Belongs to the protein kinase superfamily. Ser/Thr protein kinase family.</text>
</comment>
<keyword evidence="12 21" id="KW-1133">Transmembrane helix</keyword>
<dbReference type="AlphaFoldDB" id="A0AAN7G9M1"/>
<dbReference type="InterPro" id="IPR008271">
    <property type="entry name" value="Ser/Thr_kinase_AS"/>
</dbReference>
<dbReference type="Gene3D" id="1.10.510.10">
    <property type="entry name" value="Transferase(Phosphotransferase) domain 1"/>
    <property type="match status" value="1"/>
</dbReference>
<feature type="domain" description="Protein kinase" evidence="23">
    <location>
        <begin position="502"/>
        <end position="785"/>
    </location>
</feature>
<evidence type="ECO:0000256" key="16">
    <source>
        <dbReference type="ARBA" id="ARBA00023180"/>
    </source>
</evidence>
<comment type="catalytic activity">
    <reaction evidence="18 19">
        <text>L-seryl-[protein] + ATP = O-phospho-L-seryl-[protein] + ADP + H(+)</text>
        <dbReference type="Rhea" id="RHEA:17989"/>
        <dbReference type="Rhea" id="RHEA-COMP:9863"/>
        <dbReference type="Rhea" id="RHEA-COMP:11604"/>
        <dbReference type="ChEBI" id="CHEBI:15378"/>
        <dbReference type="ChEBI" id="CHEBI:29999"/>
        <dbReference type="ChEBI" id="CHEBI:30616"/>
        <dbReference type="ChEBI" id="CHEBI:83421"/>
        <dbReference type="ChEBI" id="CHEBI:456216"/>
        <dbReference type="EC" id="2.7.11.1"/>
    </reaction>
</comment>
<evidence type="ECO:0000256" key="20">
    <source>
        <dbReference type="PROSITE-ProRule" id="PRU10141"/>
    </source>
</evidence>
<dbReference type="SMART" id="SM00220">
    <property type="entry name" value="S_TKc"/>
    <property type="match status" value="1"/>
</dbReference>
<evidence type="ECO:0000313" key="27">
    <source>
        <dbReference type="Proteomes" id="UP001324115"/>
    </source>
</evidence>
<dbReference type="InterPro" id="IPR036426">
    <property type="entry name" value="Bulb-type_lectin_dom_sf"/>
</dbReference>
<dbReference type="PANTHER" id="PTHR47976">
    <property type="entry name" value="G-TYPE LECTIN S-RECEPTOR-LIKE SERINE/THREONINE-PROTEIN KINASE SD2-5"/>
    <property type="match status" value="1"/>
</dbReference>
<keyword evidence="9 19" id="KW-0547">Nucleotide-binding</keyword>
<dbReference type="EC" id="2.7.11.1" evidence="19"/>
<dbReference type="GO" id="GO:0030246">
    <property type="term" value="F:carbohydrate binding"/>
    <property type="evidence" value="ECO:0007669"/>
    <property type="project" value="UniProtKB-KW"/>
</dbReference>
<name>A0AAN7G9M1_QUERU</name>
<evidence type="ECO:0000259" key="24">
    <source>
        <dbReference type="PROSITE" id="PS50927"/>
    </source>
</evidence>
<evidence type="ECO:0000256" key="17">
    <source>
        <dbReference type="ARBA" id="ARBA00047899"/>
    </source>
</evidence>
<reference evidence="26 27" key="1">
    <citation type="journal article" date="2023" name="G3 (Bethesda)">
        <title>A haplotype-resolved chromosome-scale genome for Quercus rubra L. provides insights into the genetics of adaptive traits for red oak species.</title>
        <authorList>
            <person name="Kapoor B."/>
            <person name="Jenkins J."/>
            <person name="Schmutz J."/>
            <person name="Zhebentyayeva T."/>
            <person name="Kuelheim C."/>
            <person name="Coggeshall M."/>
            <person name="Heim C."/>
            <person name="Lasky J.R."/>
            <person name="Leites L."/>
            <person name="Islam-Faridi N."/>
            <person name="Romero-Severson J."/>
            <person name="DeLeo V.L."/>
            <person name="Lucas S.M."/>
            <person name="Lazic D."/>
            <person name="Gailing O."/>
            <person name="Carlson J."/>
            <person name="Staton M."/>
        </authorList>
    </citation>
    <scope>NUCLEOTIDE SEQUENCE [LARGE SCALE GENOMIC DNA]</scope>
    <source>
        <strain evidence="26">Pseudo-F2</strain>
    </source>
</reference>
<evidence type="ECO:0000256" key="15">
    <source>
        <dbReference type="ARBA" id="ARBA00023170"/>
    </source>
</evidence>
<keyword evidence="16" id="KW-0325">Glycoprotein</keyword>
<dbReference type="Gene3D" id="2.90.10.10">
    <property type="entry name" value="Bulb-type lectin domain"/>
    <property type="match status" value="1"/>
</dbReference>
<feature type="transmembrane region" description="Helical" evidence="21">
    <location>
        <begin position="444"/>
        <end position="466"/>
    </location>
</feature>
<feature type="chain" id="PRO_5042902359" description="Receptor-like serine/threonine-protein kinase" evidence="22">
    <location>
        <begin position="24"/>
        <end position="819"/>
    </location>
</feature>
<dbReference type="Pfam" id="PF01453">
    <property type="entry name" value="B_lectin"/>
    <property type="match status" value="1"/>
</dbReference>
<evidence type="ECO:0000256" key="11">
    <source>
        <dbReference type="ARBA" id="ARBA00022840"/>
    </source>
</evidence>
<keyword evidence="15" id="KW-0675">Receptor</keyword>
<dbReference type="InterPro" id="IPR011009">
    <property type="entry name" value="Kinase-like_dom_sf"/>
</dbReference>
<dbReference type="InterPro" id="IPR001480">
    <property type="entry name" value="Bulb-type_lectin_dom"/>
</dbReference>
<evidence type="ECO:0000256" key="6">
    <source>
        <dbReference type="ARBA" id="ARBA00022692"/>
    </source>
</evidence>
<keyword evidence="6 21" id="KW-0812">Transmembrane</keyword>
<evidence type="ECO:0000259" key="25">
    <source>
        <dbReference type="PROSITE" id="PS50948"/>
    </source>
</evidence>
<keyword evidence="3" id="KW-0245">EGF-like domain</keyword>
<evidence type="ECO:0000313" key="26">
    <source>
        <dbReference type="EMBL" id="KAK4603629.1"/>
    </source>
</evidence>
<dbReference type="FunFam" id="3.30.200.20:FF:000178">
    <property type="entry name" value="serine/threonine-protein kinase PBS1-like"/>
    <property type="match status" value="1"/>
</dbReference>
<dbReference type="Proteomes" id="UP001324115">
    <property type="component" value="Unassembled WGS sequence"/>
</dbReference>
<dbReference type="EMBL" id="JAXUIC010000002">
    <property type="protein sequence ID" value="KAK4603629.1"/>
    <property type="molecule type" value="Genomic_DNA"/>
</dbReference>
<keyword evidence="5 19" id="KW-0808">Transferase</keyword>
<gene>
    <name evidence="26" type="ORF">RGQ29_012225</name>
</gene>
<protein>
    <recommendedName>
        <fullName evidence="19">Receptor-like serine/threonine-protein kinase</fullName>
        <ecNumber evidence="19">2.7.11.1</ecNumber>
    </recommendedName>
</protein>
<feature type="domain" description="Apple" evidence="25">
    <location>
        <begin position="337"/>
        <end position="423"/>
    </location>
</feature>
<comment type="catalytic activity">
    <reaction evidence="17 19">
        <text>L-threonyl-[protein] + ATP = O-phospho-L-threonyl-[protein] + ADP + H(+)</text>
        <dbReference type="Rhea" id="RHEA:46608"/>
        <dbReference type="Rhea" id="RHEA-COMP:11060"/>
        <dbReference type="Rhea" id="RHEA-COMP:11605"/>
        <dbReference type="ChEBI" id="CHEBI:15378"/>
        <dbReference type="ChEBI" id="CHEBI:30013"/>
        <dbReference type="ChEBI" id="CHEBI:30616"/>
        <dbReference type="ChEBI" id="CHEBI:61977"/>
        <dbReference type="ChEBI" id="CHEBI:456216"/>
        <dbReference type="EC" id="2.7.11.1"/>
    </reaction>
</comment>
<evidence type="ECO:0000256" key="22">
    <source>
        <dbReference type="SAM" id="SignalP"/>
    </source>
</evidence>
<keyword evidence="4" id="KW-0597">Phosphoprotein</keyword>
<keyword evidence="10 19" id="KW-0418">Kinase</keyword>
<accession>A0AAN7G9M1</accession>
<evidence type="ECO:0000256" key="1">
    <source>
        <dbReference type="ARBA" id="ARBA00004479"/>
    </source>
</evidence>
<proteinExistence type="inferred from homology"/>
<keyword evidence="13 21" id="KW-0472">Membrane</keyword>
<dbReference type="InterPro" id="IPR003609">
    <property type="entry name" value="Pan_app"/>
</dbReference>
<feature type="binding site" evidence="20">
    <location>
        <position position="530"/>
    </location>
    <ligand>
        <name>ATP</name>
        <dbReference type="ChEBI" id="CHEBI:30616"/>
    </ligand>
</feature>
<evidence type="ECO:0000256" key="4">
    <source>
        <dbReference type="ARBA" id="ARBA00022553"/>
    </source>
</evidence>
<evidence type="ECO:0000256" key="5">
    <source>
        <dbReference type="ARBA" id="ARBA00022679"/>
    </source>
</evidence>
<dbReference type="GO" id="GO:0004674">
    <property type="term" value="F:protein serine/threonine kinase activity"/>
    <property type="evidence" value="ECO:0007669"/>
    <property type="project" value="UniProtKB-KW"/>
</dbReference>
<dbReference type="Gene3D" id="3.30.200.20">
    <property type="entry name" value="Phosphorylase Kinase, domain 1"/>
    <property type="match status" value="1"/>
</dbReference>
<dbReference type="SUPFAM" id="SSF56112">
    <property type="entry name" value="Protein kinase-like (PK-like)"/>
    <property type="match status" value="1"/>
</dbReference>
<evidence type="ECO:0000256" key="12">
    <source>
        <dbReference type="ARBA" id="ARBA00022989"/>
    </source>
</evidence>
<dbReference type="Pfam" id="PF00069">
    <property type="entry name" value="Pkinase"/>
    <property type="match status" value="1"/>
</dbReference>
<feature type="domain" description="Bulb-type lectin" evidence="24">
    <location>
        <begin position="46"/>
        <end position="162"/>
    </location>
</feature>
<dbReference type="FunFam" id="1.10.510.10:FF:000248">
    <property type="entry name" value="S-receptor-like kinase 5"/>
    <property type="match status" value="1"/>
</dbReference>
<keyword evidence="7 22" id="KW-0732">Signal</keyword>
<evidence type="ECO:0000256" key="18">
    <source>
        <dbReference type="ARBA" id="ARBA00048679"/>
    </source>
</evidence>
<dbReference type="PROSITE" id="PS50927">
    <property type="entry name" value="BULB_LECTIN"/>
    <property type="match status" value="1"/>
</dbReference>
<dbReference type="InterPro" id="IPR017441">
    <property type="entry name" value="Protein_kinase_ATP_BS"/>
</dbReference>
<dbReference type="PROSITE" id="PS00108">
    <property type="entry name" value="PROTEIN_KINASE_ST"/>
    <property type="match status" value="1"/>
</dbReference>
<feature type="signal peptide" evidence="22">
    <location>
        <begin position="1"/>
        <end position="23"/>
    </location>
</feature>
<dbReference type="PROSITE" id="PS50011">
    <property type="entry name" value="PROTEIN_KINASE_DOM"/>
    <property type="match status" value="1"/>
</dbReference>
<dbReference type="SUPFAM" id="SSF51110">
    <property type="entry name" value="alpha-D-mannose-specific plant lectins"/>
    <property type="match status" value="1"/>
</dbReference>
<keyword evidence="8" id="KW-0430">Lectin</keyword>
<dbReference type="InterPro" id="IPR000719">
    <property type="entry name" value="Prot_kinase_dom"/>
</dbReference>
<evidence type="ECO:0000256" key="19">
    <source>
        <dbReference type="PIRNR" id="PIRNR000641"/>
    </source>
</evidence>
<evidence type="ECO:0000256" key="14">
    <source>
        <dbReference type="ARBA" id="ARBA00023157"/>
    </source>
</evidence>
<dbReference type="CDD" id="cd14066">
    <property type="entry name" value="STKc_IRAK"/>
    <property type="match status" value="1"/>
</dbReference>
<comment type="caution">
    <text evidence="26">The sequence shown here is derived from an EMBL/GenBank/DDBJ whole genome shotgun (WGS) entry which is preliminary data.</text>
</comment>
<dbReference type="PROSITE" id="PS50948">
    <property type="entry name" value="PAN"/>
    <property type="match status" value="1"/>
</dbReference>
<sequence length="819" mass="92002">MGWAGCTVLLYLVLFSITVPANGYLTMNSSTASWTNREPVGDLLKTDAVIILASRSSGDPDYGHACFCGFFCNQTCNSSRLATFLLNDDPQVLWSANSKNPVSINATLKLNSERGLVLQDADGTVAWSTNISNKSVAAISLTDKCNLMLLDENNATIWQSFDHQSWPTDTLFYGKKLVPGQQLTSEGGLFSLSITTRGLFAYINSNPPLRYWYYRSYFYDIISYVQFVNQSLSFFSVQSGPNYPFDKLSIPSKSLSMQYMRIEPDGHTRVYDQDWQEVDDLFQLTDLCAYPTACGSYGICTNGGCSCPGPVNGTSYFQPIKDRRLDLGCSLVVPLSCEASKNHILIEIQNITYCPLLDKSIPEINPNYQNISLRTCTEACLENCSCKAAIYYSSGHCYLQSEIFSLNATTIENTDHKVYIKVQNVPSAVPPQQPTNHGKNKHPLGIIMGSSLGSLLVLFLIGIFVFRIRNKEDADEDEEYHLDHVSGMPTRYSYDDLQTITENFNKKLGGGGFGTVFEGTLIDGTKVAVKHLDGFSQIKKSFLAEIKTIGSTHHFNLVRLIGFCAEKFHRLLVYEYMPNGSLDKWIFHKNSEMLLDWKHRKKIIIDIARGLTYLHEECRQKIVHLDIKPHNILLDENFNAKISDFGLSKLVDRDQSQVVTTMRGTPGYMAPEWLSSVITEKVDVYSFGIVLMEILCGRRNLDCSQPEEAMHLLDLFKKNIEEDQLLDLVDKYSEDMQLHGEEVVNMMRVAAWCLQNDFTKRPSMSMVVKVFEGVVNVESNLDYFFSNPPILNARAGVDNQEVHVFAATPLLPSVLSGSR</sequence>
<dbReference type="InterPro" id="IPR024171">
    <property type="entry name" value="SRK-like_kinase"/>
</dbReference>
<dbReference type="GO" id="GO:0016020">
    <property type="term" value="C:membrane"/>
    <property type="evidence" value="ECO:0007669"/>
    <property type="project" value="UniProtKB-SubCell"/>
</dbReference>
<evidence type="ECO:0000256" key="2">
    <source>
        <dbReference type="ARBA" id="ARBA00022527"/>
    </source>
</evidence>
<keyword evidence="2 19" id="KW-0723">Serine/threonine-protein kinase</keyword>
<evidence type="ECO:0000256" key="9">
    <source>
        <dbReference type="ARBA" id="ARBA00022741"/>
    </source>
</evidence>
<organism evidence="26 27">
    <name type="scientific">Quercus rubra</name>
    <name type="common">Northern red oak</name>
    <name type="synonym">Quercus borealis</name>
    <dbReference type="NCBI Taxonomy" id="3512"/>
    <lineage>
        <taxon>Eukaryota</taxon>
        <taxon>Viridiplantae</taxon>
        <taxon>Streptophyta</taxon>
        <taxon>Embryophyta</taxon>
        <taxon>Tracheophyta</taxon>
        <taxon>Spermatophyta</taxon>
        <taxon>Magnoliopsida</taxon>
        <taxon>eudicotyledons</taxon>
        <taxon>Gunneridae</taxon>
        <taxon>Pentapetalae</taxon>
        <taxon>rosids</taxon>
        <taxon>fabids</taxon>
        <taxon>Fagales</taxon>
        <taxon>Fagaceae</taxon>
        <taxon>Quercus</taxon>
    </lineage>
</organism>
<dbReference type="PROSITE" id="PS00107">
    <property type="entry name" value="PROTEIN_KINASE_ATP"/>
    <property type="match status" value="1"/>
</dbReference>
<comment type="subcellular location">
    <subcellularLocation>
        <location evidence="1">Membrane</location>
        <topology evidence="1">Single-pass type I membrane protein</topology>
    </subcellularLocation>
</comment>
<keyword evidence="14" id="KW-1015">Disulfide bond</keyword>
<evidence type="ECO:0000256" key="21">
    <source>
        <dbReference type="SAM" id="Phobius"/>
    </source>
</evidence>
<dbReference type="SMART" id="SM00108">
    <property type="entry name" value="B_lectin"/>
    <property type="match status" value="1"/>
</dbReference>
<dbReference type="InterPro" id="IPR051343">
    <property type="entry name" value="G-type_lectin_kinases/EP1-like"/>
</dbReference>